<evidence type="ECO:0000256" key="3">
    <source>
        <dbReference type="ARBA" id="ARBA00022840"/>
    </source>
</evidence>
<feature type="region of interest" description="Disordered" evidence="4">
    <location>
        <begin position="200"/>
        <end position="226"/>
    </location>
</feature>
<dbReference type="Proteomes" id="UP001489004">
    <property type="component" value="Unassembled WGS sequence"/>
</dbReference>
<name>A0AAW1PAR7_9CHLO</name>
<evidence type="ECO:0000313" key="7">
    <source>
        <dbReference type="Proteomes" id="UP001489004"/>
    </source>
</evidence>
<feature type="compositionally biased region" description="Low complexity" evidence="4">
    <location>
        <begin position="214"/>
        <end position="226"/>
    </location>
</feature>
<dbReference type="InterPro" id="IPR006500">
    <property type="entry name" value="Helicase_put_C_phage/plasmid"/>
</dbReference>
<gene>
    <name evidence="6" type="ORF">WJX72_004974</name>
</gene>
<proteinExistence type="predicted"/>
<dbReference type="InterPro" id="IPR014818">
    <property type="entry name" value="Phage/plasmid_primase_P4_C"/>
</dbReference>
<evidence type="ECO:0000256" key="4">
    <source>
        <dbReference type="SAM" id="MobiDB-lite"/>
    </source>
</evidence>
<accession>A0AAW1PAR7</accession>
<keyword evidence="2" id="KW-0378">Hydrolase</keyword>
<evidence type="ECO:0000256" key="1">
    <source>
        <dbReference type="ARBA" id="ARBA00022741"/>
    </source>
</evidence>
<dbReference type="PANTHER" id="PTHR35372">
    <property type="entry name" value="ATP BINDING PROTEIN-RELATED"/>
    <property type="match status" value="1"/>
</dbReference>
<dbReference type="GO" id="GO:0016817">
    <property type="term" value="F:hydrolase activity, acting on acid anhydrides"/>
    <property type="evidence" value="ECO:0007669"/>
    <property type="project" value="InterPro"/>
</dbReference>
<evidence type="ECO:0000313" key="6">
    <source>
        <dbReference type="EMBL" id="KAK9806850.1"/>
    </source>
</evidence>
<dbReference type="Gene3D" id="3.40.50.300">
    <property type="entry name" value="P-loop containing nucleotide triphosphate hydrolases"/>
    <property type="match status" value="1"/>
</dbReference>
<keyword evidence="1" id="KW-0547">Nucleotide-binding</keyword>
<dbReference type="EMBL" id="JALJOR010000013">
    <property type="protein sequence ID" value="KAK9806850.1"/>
    <property type="molecule type" value="Genomic_DNA"/>
</dbReference>
<dbReference type="InterPro" id="IPR027417">
    <property type="entry name" value="P-loop_NTPase"/>
</dbReference>
<dbReference type="PANTHER" id="PTHR35372:SF2">
    <property type="entry name" value="SF3 HELICASE DOMAIN-CONTAINING PROTEIN"/>
    <property type="match status" value="1"/>
</dbReference>
<dbReference type="PROSITE" id="PS51206">
    <property type="entry name" value="SF3_HELICASE_1"/>
    <property type="match status" value="1"/>
</dbReference>
<feature type="domain" description="SF3 helicase" evidence="5">
    <location>
        <begin position="513"/>
        <end position="675"/>
    </location>
</feature>
<evidence type="ECO:0000259" key="5">
    <source>
        <dbReference type="PROSITE" id="PS51206"/>
    </source>
</evidence>
<comment type="caution">
    <text evidence="6">The sequence shown here is derived from an EMBL/GenBank/DDBJ whole genome shotgun (WGS) entry which is preliminary data.</text>
</comment>
<dbReference type="GO" id="GO:0005524">
    <property type="term" value="F:ATP binding"/>
    <property type="evidence" value="ECO:0007669"/>
    <property type="project" value="UniProtKB-KW"/>
</dbReference>
<organism evidence="6 7">
    <name type="scientific">[Myrmecia] bisecta</name>
    <dbReference type="NCBI Taxonomy" id="41462"/>
    <lineage>
        <taxon>Eukaryota</taxon>
        <taxon>Viridiplantae</taxon>
        <taxon>Chlorophyta</taxon>
        <taxon>core chlorophytes</taxon>
        <taxon>Trebouxiophyceae</taxon>
        <taxon>Trebouxiales</taxon>
        <taxon>Trebouxiaceae</taxon>
        <taxon>Myrmecia</taxon>
    </lineage>
</organism>
<protein>
    <recommendedName>
        <fullName evidence="5">SF3 helicase domain-containing protein</fullName>
    </recommendedName>
</protein>
<dbReference type="NCBIfam" id="TIGR01613">
    <property type="entry name" value="primase_Cterm"/>
    <property type="match status" value="1"/>
</dbReference>
<sequence length="816" mass="91204">MMLLNFVSAIVQIPKRVVVERTPDVIEGGGTWNEWLSGPETWTNPYFDTEAYYETDPGPEEHQRVLSSFKDNVAKVCGQEPALTAIYGQRHGHDPKKNKYKVSFRAWLPSFKIKYVTLGPAIRAAGVFGDTDGLLDASVYTASEQLLGCIGCHKGKMKGGAYDTRVLEPMEPGRPFTDYLVQHLKGDELELAVAFDANPAKKEKKKKPADRLQTSSSTETPLTTEEGNQLVRMFSDEGVDDYGTWVDRLMLLKTLDIDVQAAREWSMKGQKFDEDGFSKTWESLNPNGQLTVASIFHFAKLGDPVKFRAFLRQRTKGLAEHVIESGAGHVPMVQLLQCSYPGIFKGVSDRNAVLWHFQDHSWKSGGRNYVIQTLVNEVLPRFEDLLEAAKKARDALLPDSSPEGIAKLNAAKTRVKNVTFVVSRLHNNGYKNRVVDELASLEYDPDFLSRLDEDRYLIGFDDGVYDLRAQAFRHGQPSDHVSFTTGYAYEPTVDPDVRTKIMGVLASCFETTELLDYMLDTLCMCVCGHRTEEAFYVWTGTGGNGKSLVAELALNTFGDYGSTIDESYFTTHTRSSSSATPELANKNGVRIVITSEPEENGGAILIGKVKKITGGDVINARQLYAQEIRFKPQFGVFLLANDTPALSRVDGGILRRLKVLEWVYKFVAEPSLAEGSREKKEDLSIKEGFLGSLVWKQQFMLLLLERFHARPKGGACVPDAVQAATNKYLEESNPLGFWFSERVVLDPEASTKKADWYADYRTWCRFNGEKEVGPKVATQTMLRVYGPRNGISMRRSGGTVFDGFRLEVDEAILSDT</sequence>
<dbReference type="AlphaFoldDB" id="A0AAW1PAR7"/>
<dbReference type="Pfam" id="PF08707">
    <property type="entry name" value="PriCT_2"/>
    <property type="match status" value="1"/>
</dbReference>
<dbReference type="InterPro" id="IPR014819">
    <property type="entry name" value="PriCT_2"/>
</dbReference>
<dbReference type="InterPro" id="IPR014015">
    <property type="entry name" value="Helicase_SF3_DNA-vir"/>
</dbReference>
<reference evidence="6 7" key="1">
    <citation type="journal article" date="2024" name="Nat. Commun.">
        <title>Phylogenomics reveals the evolutionary origins of lichenization in chlorophyte algae.</title>
        <authorList>
            <person name="Puginier C."/>
            <person name="Libourel C."/>
            <person name="Otte J."/>
            <person name="Skaloud P."/>
            <person name="Haon M."/>
            <person name="Grisel S."/>
            <person name="Petersen M."/>
            <person name="Berrin J.G."/>
            <person name="Delaux P.M."/>
            <person name="Dal Grande F."/>
            <person name="Keller J."/>
        </authorList>
    </citation>
    <scope>NUCLEOTIDE SEQUENCE [LARGE SCALE GENOMIC DNA]</scope>
    <source>
        <strain evidence="6 7">SAG 2043</strain>
    </source>
</reference>
<keyword evidence="7" id="KW-1185">Reference proteome</keyword>
<dbReference type="InterPro" id="IPR051620">
    <property type="entry name" value="ORF904-like_C"/>
</dbReference>
<evidence type="ECO:0000256" key="2">
    <source>
        <dbReference type="ARBA" id="ARBA00022801"/>
    </source>
</evidence>
<keyword evidence="3" id="KW-0067">ATP-binding</keyword>
<dbReference type="Pfam" id="PF08706">
    <property type="entry name" value="D5_N"/>
    <property type="match status" value="1"/>
</dbReference>